<sequence>MADNGAGAGIRWDKEVDWLVVGGGGAGMVSALTANHLGLDTLVIEKAPYMGGSTARSGGVVWIPNNYLVREGGLPDSEERARTYMASTVGNRVPSEVQESFVKYGPQMIEFLRDHTETRFVWSKGYSDYYPEATGGFPEGRALEAVPFNGTLLGDNQKYFRPPVLSGTHYAGLLLFELFSVARMSRHWDGKLKFMKAAYNTITNRLLGRKVMTAGQGTAGRLFYSILRANIPFEVNTALTSLVTENGRVVGAEVSKGGRTLRYKARRGVALTAGGFAHNQEMRDRYLPHPTSSKWSLAAESDTGDAIRAGESIGARLDLMDDAWWGPVSHVNANENPHFCVLERSLPGSMIVNSSGDRFVNEAAPYCDVVTRIYEMHNGTGTSCVPVWLILDKAYKDYYMIASNMPRQPIPKRWNESGDVVSAPSLAELAEKIGVPADRLAKSMERFNKLAETGVDEDYHRGDSAHDRMYGDPYFKNPNLAPLTKAPFFAIRLYPGDIGTRGGLVINKFGQVVSQSGEVIEGLWAAGNSTASVMGNSYPGPGATIGPAMTFGYISAMKAAGRI</sequence>
<proteinExistence type="inferred from homology"/>
<evidence type="ECO:0000256" key="3">
    <source>
        <dbReference type="ARBA" id="ARBA00022827"/>
    </source>
</evidence>
<dbReference type="SUPFAM" id="SSF56425">
    <property type="entry name" value="Succinate dehydrogenase/fumarate reductase flavoprotein, catalytic domain"/>
    <property type="match status" value="1"/>
</dbReference>
<dbReference type="AlphaFoldDB" id="A0A6N6VIU5"/>
<keyword evidence="4" id="KW-0560">Oxidoreductase</keyword>
<evidence type="ECO:0000259" key="9">
    <source>
        <dbReference type="Pfam" id="PF00890"/>
    </source>
</evidence>
<dbReference type="EMBL" id="WESC01000006">
    <property type="protein sequence ID" value="KAB7740431.1"/>
    <property type="molecule type" value="Genomic_DNA"/>
</dbReference>
<evidence type="ECO:0000313" key="10">
    <source>
        <dbReference type="EMBL" id="KAB7740431.1"/>
    </source>
</evidence>
<comment type="caution">
    <text evidence="10">The sequence shown here is derived from an EMBL/GenBank/DDBJ whole genome shotgun (WGS) entry which is preliminary data.</text>
</comment>
<dbReference type="EC" id="1.3.99.4" evidence="7"/>
<protein>
    <recommendedName>
        <fullName evidence="8">3-oxosteroid 1-dehydrogenase</fullName>
        <ecNumber evidence="7">1.3.99.4</ecNumber>
    </recommendedName>
</protein>
<dbReference type="Pfam" id="PF00890">
    <property type="entry name" value="FAD_binding_2"/>
    <property type="match status" value="1"/>
</dbReference>
<evidence type="ECO:0000256" key="4">
    <source>
        <dbReference type="ARBA" id="ARBA00023002"/>
    </source>
</evidence>
<gene>
    <name evidence="10" type="ORF">F2P47_07840</name>
</gene>
<dbReference type="SUPFAM" id="SSF51905">
    <property type="entry name" value="FAD/NAD(P)-binding domain"/>
    <property type="match status" value="1"/>
</dbReference>
<comment type="similarity">
    <text evidence="6">Belongs to the FAD-dependent oxidoreductase 2 family. 3-oxosteroid dehydrogenase subfamily.</text>
</comment>
<evidence type="ECO:0000256" key="6">
    <source>
        <dbReference type="ARBA" id="ARBA00061147"/>
    </source>
</evidence>
<evidence type="ECO:0000256" key="2">
    <source>
        <dbReference type="ARBA" id="ARBA00022630"/>
    </source>
</evidence>
<accession>A0A6N6VIU5</accession>
<dbReference type="FunFam" id="3.50.50.60:FF:000208">
    <property type="entry name" value="3-ketosteroid dehydrogenase"/>
    <property type="match status" value="1"/>
</dbReference>
<dbReference type="InterPro" id="IPR036188">
    <property type="entry name" value="FAD/NAD-bd_sf"/>
</dbReference>
<comment type="catalytic activity">
    <reaction evidence="5">
        <text>a 3-oxosteroid + A = a 3-oxo-Delta(1)-steroid + AH2</text>
        <dbReference type="Rhea" id="RHEA:13329"/>
        <dbReference type="ChEBI" id="CHEBI:13193"/>
        <dbReference type="ChEBI" id="CHEBI:17499"/>
        <dbReference type="ChEBI" id="CHEBI:20156"/>
        <dbReference type="ChEBI" id="CHEBI:47788"/>
        <dbReference type="EC" id="1.3.99.4"/>
    </reaction>
</comment>
<dbReference type="GO" id="GO:0047571">
    <property type="term" value="F:3-oxosteroid 1-dehydrogenase activity"/>
    <property type="evidence" value="ECO:0007669"/>
    <property type="project" value="UniProtKB-EC"/>
</dbReference>
<evidence type="ECO:0000256" key="8">
    <source>
        <dbReference type="ARBA" id="ARBA00069709"/>
    </source>
</evidence>
<reference evidence="10 11" key="1">
    <citation type="submission" date="2019-09" db="EMBL/GenBank/DDBJ databases">
        <title>Parvibaculum sedimenti sp. nov., isolated from sediment.</title>
        <authorList>
            <person name="Wang Y."/>
        </authorList>
    </citation>
    <scope>NUCLEOTIDE SEQUENCE [LARGE SCALE GENOMIC DNA]</scope>
    <source>
        <strain evidence="10 11">HXT-9</strain>
    </source>
</reference>
<dbReference type="InterPro" id="IPR050315">
    <property type="entry name" value="FAD-oxidoreductase_2"/>
</dbReference>
<dbReference type="Gene3D" id="3.50.50.60">
    <property type="entry name" value="FAD/NAD(P)-binding domain"/>
    <property type="match status" value="2"/>
</dbReference>
<keyword evidence="2" id="KW-0285">Flavoprotein</keyword>
<keyword evidence="3" id="KW-0274">FAD</keyword>
<dbReference type="RefSeq" id="WP_152215796.1">
    <property type="nucleotide sequence ID" value="NZ_JBAQYD010000090.1"/>
</dbReference>
<organism evidence="10 11">
    <name type="scientific">Parvibaculum sedimenti</name>
    <dbReference type="NCBI Taxonomy" id="2608632"/>
    <lineage>
        <taxon>Bacteria</taxon>
        <taxon>Pseudomonadati</taxon>
        <taxon>Pseudomonadota</taxon>
        <taxon>Alphaproteobacteria</taxon>
        <taxon>Hyphomicrobiales</taxon>
        <taxon>Parvibaculaceae</taxon>
        <taxon>Parvibaculum</taxon>
    </lineage>
</organism>
<feature type="domain" description="FAD-dependent oxidoreductase 2 FAD-binding" evidence="9">
    <location>
        <begin position="17"/>
        <end position="544"/>
    </location>
</feature>
<evidence type="ECO:0000313" key="11">
    <source>
        <dbReference type="Proteomes" id="UP000468901"/>
    </source>
</evidence>
<dbReference type="Proteomes" id="UP000468901">
    <property type="component" value="Unassembled WGS sequence"/>
</dbReference>
<dbReference type="GO" id="GO:0008202">
    <property type="term" value="P:steroid metabolic process"/>
    <property type="evidence" value="ECO:0007669"/>
    <property type="project" value="UniProtKB-ARBA"/>
</dbReference>
<keyword evidence="11" id="KW-1185">Reference proteome</keyword>
<dbReference type="InterPro" id="IPR027477">
    <property type="entry name" value="Succ_DH/fumarate_Rdtase_cat_sf"/>
</dbReference>
<evidence type="ECO:0000256" key="5">
    <source>
        <dbReference type="ARBA" id="ARBA00051951"/>
    </source>
</evidence>
<dbReference type="PANTHER" id="PTHR43400:SF10">
    <property type="entry name" value="3-OXOSTEROID 1-DEHYDROGENASE"/>
    <property type="match status" value="1"/>
</dbReference>
<dbReference type="PANTHER" id="PTHR43400">
    <property type="entry name" value="FUMARATE REDUCTASE"/>
    <property type="match status" value="1"/>
</dbReference>
<name>A0A6N6VIU5_9HYPH</name>
<evidence type="ECO:0000256" key="7">
    <source>
        <dbReference type="ARBA" id="ARBA00066536"/>
    </source>
</evidence>
<dbReference type="InterPro" id="IPR003953">
    <property type="entry name" value="FAD-dep_OxRdtase_2_FAD-bd"/>
</dbReference>
<evidence type="ECO:0000256" key="1">
    <source>
        <dbReference type="ARBA" id="ARBA00001974"/>
    </source>
</evidence>
<comment type="cofactor">
    <cofactor evidence="1">
        <name>FAD</name>
        <dbReference type="ChEBI" id="CHEBI:57692"/>
    </cofactor>
</comment>